<dbReference type="Gene3D" id="2.30.110.20">
    <property type="entry name" value="Hcp1-like"/>
    <property type="match status" value="1"/>
</dbReference>
<protein>
    <submittedName>
        <fullName evidence="1">Type VI secretion system tube protein Hcp</fullName>
    </submittedName>
</protein>
<evidence type="ECO:0000313" key="1">
    <source>
        <dbReference type="EMBL" id="MCM2369879.1"/>
    </source>
</evidence>
<dbReference type="InterPro" id="IPR036624">
    <property type="entry name" value="Hcp1-lik_sf"/>
</dbReference>
<reference evidence="1 2" key="1">
    <citation type="journal article" date="2022" name="Syst. Appl. Microbiol.">
        <title>Rhodopirellula aestuarii sp. nov., a novel member of the genus Rhodopirellula isolated from brackish sediments collected in the Tagus River estuary, Portugal.</title>
        <authorList>
            <person name="Vitorino I.R."/>
            <person name="Klimek D."/>
            <person name="Calusinska M."/>
            <person name="Lobo-da-Cunha A."/>
            <person name="Vasconcelos V."/>
            <person name="Lage O.M."/>
        </authorList>
    </citation>
    <scope>NUCLEOTIDE SEQUENCE [LARGE SCALE GENOMIC DNA]</scope>
    <source>
        <strain evidence="1 2">ICT_H3.1</strain>
    </source>
</reference>
<sequence length="184" mass="20176">MAIAIRIPGILGDCKLDGFDESWFMADSFSFGVEREFKESGEKGGTKDVNLGVGEMQECSISKSMDAASAYLAQASIQGQSLGDAEICFVEIAGETGGTDTGVRVYLSYKLHRCMIKSWSTSGDADDRPTEEVSFLYNKLAFGYAPHEGDNWTGKVHYMGWDNVKNKKWDMQEAALAVGANWKP</sequence>
<dbReference type="PANTHER" id="PTHR36152:SF1">
    <property type="entry name" value="UBIQUITIN-LIKE DOMAIN-CONTAINING PROTEIN"/>
    <property type="match status" value="1"/>
</dbReference>
<gene>
    <name evidence="1" type="ORF">NB063_04505</name>
</gene>
<proteinExistence type="predicted"/>
<dbReference type="InterPro" id="IPR053165">
    <property type="entry name" value="HSI-I_assembly_Hcp1"/>
</dbReference>
<dbReference type="RefSeq" id="WP_250927550.1">
    <property type="nucleotide sequence ID" value="NZ_JAMQBK010000014.1"/>
</dbReference>
<dbReference type="Pfam" id="PF05638">
    <property type="entry name" value="T6SS_HCP"/>
    <property type="match status" value="1"/>
</dbReference>
<name>A0ABT0TZR5_9BACT</name>
<dbReference type="Proteomes" id="UP001202961">
    <property type="component" value="Unassembled WGS sequence"/>
</dbReference>
<accession>A0ABT0TZR5</accession>
<dbReference type="EMBL" id="JAMQBK010000014">
    <property type="protein sequence ID" value="MCM2369879.1"/>
    <property type="molecule type" value="Genomic_DNA"/>
</dbReference>
<evidence type="ECO:0000313" key="2">
    <source>
        <dbReference type="Proteomes" id="UP001202961"/>
    </source>
</evidence>
<dbReference type="SUPFAM" id="SSF141452">
    <property type="entry name" value="Hcp1-like"/>
    <property type="match status" value="1"/>
</dbReference>
<comment type="caution">
    <text evidence="1">The sequence shown here is derived from an EMBL/GenBank/DDBJ whole genome shotgun (WGS) entry which is preliminary data.</text>
</comment>
<dbReference type="PANTHER" id="PTHR36152">
    <property type="entry name" value="CYTOPLASMIC PROTEIN-RELATED"/>
    <property type="match status" value="1"/>
</dbReference>
<dbReference type="InterPro" id="IPR008514">
    <property type="entry name" value="T6SS_Hcp"/>
</dbReference>
<organism evidence="1 2">
    <name type="scientific">Aporhodopirellula aestuarii</name>
    <dbReference type="NCBI Taxonomy" id="2950107"/>
    <lineage>
        <taxon>Bacteria</taxon>
        <taxon>Pseudomonadati</taxon>
        <taxon>Planctomycetota</taxon>
        <taxon>Planctomycetia</taxon>
        <taxon>Pirellulales</taxon>
        <taxon>Pirellulaceae</taxon>
        <taxon>Aporhodopirellula</taxon>
    </lineage>
</organism>
<keyword evidence="2" id="KW-1185">Reference proteome</keyword>